<keyword evidence="3" id="KW-1185">Reference proteome</keyword>
<name>A0A9Q3CP63_9BASI</name>
<protein>
    <submittedName>
        <fullName evidence="2">Uncharacterized protein</fullName>
    </submittedName>
</protein>
<dbReference type="OrthoDB" id="2498073at2759"/>
<feature type="region of interest" description="Disordered" evidence="1">
    <location>
        <begin position="224"/>
        <end position="255"/>
    </location>
</feature>
<gene>
    <name evidence="2" type="ORF">O181_026118</name>
</gene>
<proteinExistence type="predicted"/>
<evidence type="ECO:0000256" key="1">
    <source>
        <dbReference type="SAM" id="MobiDB-lite"/>
    </source>
</evidence>
<evidence type="ECO:0000313" key="3">
    <source>
        <dbReference type="Proteomes" id="UP000765509"/>
    </source>
</evidence>
<dbReference type="AlphaFoldDB" id="A0A9Q3CP63"/>
<accession>A0A9Q3CP63</accession>
<comment type="caution">
    <text evidence="2">The sequence shown here is derived from an EMBL/GenBank/DDBJ whole genome shotgun (WGS) entry which is preliminary data.</text>
</comment>
<sequence>MPRPSTFFRFDNKSKDSGLSFHCCGKPEDLRADFFQGIEFSQQTFIENQFQRPQEVMSERQLDSYFVASLCNQRRLMRETSMGEALRTQEIPPPQNPWSFRQFTFRSTASTPNLRRKQRVQKFKLWGREISDLQVERGLTLTSNVTKFSSGDSTDISVKELTKKKANTKLKHARSMPLLADFPVSNKIPSQRSRSKCLSSLSYSGMDGLLDNFDNHQIKVPTTKTNARYTSKRFGQTQGNPEPRTSRPDTNLTKNGKFPGFLSLPSWSQFLFFKGKGKKIG</sequence>
<evidence type="ECO:0000313" key="2">
    <source>
        <dbReference type="EMBL" id="MBW0486403.1"/>
    </source>
</evidence>
<feature type="compositionally biased region" description="Polar residues" evidence="1">
    <location>
        <begin position="224"/>
        <end position="240"/>
    </location>
</feature>
<dbReference type="Proteomes" id="UP000765509">
    <property type="component" value="Unassembled WGS sequence"/>
</dbReference>
<reference evidence="2" key="1">
    <citation type="submission" date="2021-03" db="EMBL/GenBank/DDBJ databases">
        <title>Draft genome sequence of rust myrtle Austropuccinia psidii MF-1, a brazilian biotype.</title>
        <authorList>
            <person name="Quecine M.C."/>
            <person name="Pachon D.M.R."/>
            <person name="Bonatelli M.L."/>
            <person name="Correr F.H."/>
            <person name="Franceschini L.M."/>
            <person name="Leite T.F."/>
            <person name="Margarido G.R.A."/>
            <person name="Almeida C.A."/>
            <person name="Ferrarezi J.A."/>
            <person name="Labate C.A."/>
        </authorList>
    </citation>
    <scope>NUCLEOTIDE SEQUENCE</scope>
    <source>
        <strain evidence="2">MF-1</strain>
    </source>
</reference>
<organism evidence="2 3">
    <name type="scientific">Austropuccinia psidii MF-1</name>
    <dbReference type="NCBI Taxonomy" id="1389203"/>
    <lineage>
        <taxon>Eukaryota</taxon>
        <taxon>Fungi</taxon>
        <taxon>Dikarya</taxon>
        <taxon>Basidiomycota</taxon>
        <taxon>Pucciniomycotina</taxon>
        <taxon>Pucciniomycetes</taxon>
        <taxon>Pucciniales</taxon>
        <taxon>Sphaerophragmiaceae</taxon>
        <taxon>Austropuccinia</taxon>
    </lineage>
</organism>
<dbReference type="EMBL" id="AVOT02008635">
    <property type="protein sequence ID" value="MBW0486403.1"/>
    <property type="molecule type" value="Genomic_DNA"/>
</dbReference>